<reference evidence="2" key="1">
    <citation type="submission" date="2021-06" db="EMBL/GenBank/DDBJ databases">
        <authorList>
            <person name="Kallberg Y."/>
            <person name="Tangrot J."/>
            <person name="Rosling A."/>
        </authorList>
    </citation>
    <scope>NUCLEOTIDE SEQUENCE</scope>
    <source>
        <strain evidence="2">FL966</strain>
    </source>
</reference>
<evidence type="ECO:0000256" key="1">
    <source>
        <dbReference type="SAM" id="MobiDB-lite"/>
    </source>
</evidence>
<evidence type="ECO:0000313" key="2">
    <source>
        <dbReference type="EMBL" id="CAG8656376.1"/>
    </source>
</evidence>
<feature type="compositionally biased region" description="Low complexity" evidence="1">
    <location>
        <begin position="10"/>
        <end position="22"/>
    </location>
</feature>
<keyword evidence="3" id="KW-1185">Reference proteome</keyword>
<protein>
    <submittedName>
        <fullName evidence="2">17073_t:CDS:1</fullName>
    </submittedName>
</protein>
<accession>A0A9N9E2W0</accession>
<gene>
    <name evidence="2" type="ORF">CPELLU_LOCUS9590</name>
</gene>
<dbReference type="AlphaFoldDB" id="A0A9N9E2W0"/>
<comment type="caution">
    <text evidence="2">The sequence shown here is derived from an EMBL/GenBank/DDBJ whole genome shotgun (WGS) entry which is preliminary data.</text>
</comment>
<feature type="non-terminal residue" evidence="2">
    <location>
        <position position="1"/>
    </location>
</feature>
<dbReference type="EMBL" id="CAJVQA010007418">
    <property type="protein sequence ID" value="CAG8656376.1"/>
    <property type="molecule type" value="Genomic_DNA"/>
</dbReference>
<feature type="region of interest" description="Disordered" evidence="1">
    <location>
        <begin position="1"/>
        <end position="22"/>
    </location>
</feature>
<evidence type="ECO:0000313" key="3">
    <source>
        <dbReference type="Proteomes" id="UP000789759"/>
    </source>
</evidence>
<sequence length="98" mass="11054">NSKQKPKNGALTSSNDSIISSDLNSADYSHLTKHIRTDSFDEFFDKTLINAECADFGFCTEEYNDSTEFNLEKIKGSVKNNDKCQEKPSYNKGKECVK</sequence>
<name>A0A9N9E2W0_9GLOM</name>
<organism evidence="2 3">
    <name type="scientific">Cetraspora pellucida</name>
    <dbReference type="NCBI Taxonomy" id="1433469"/>
    <lineage>
        <taxon>Eukaryota</taxon>
        <taxon>Fungi</taxon>
        <taxon>Fungi incertae sedis</taxon>
        <taxon>Mucoromycota</taxon>
        <taxon>Glomeromycotina</taxon>
        <taxon>Glomeromycetes</taxon>
        <taxon>Diversisporales</taxon>
        <taxon>Gigasporaceae</taxon>
        <taxon>Cetraspora</taxon>
    </lineage>
</organism>
<proteinExistence type="predicted"/>
<dbReference type="Proteomes" id="UP000789759">
    <property type="component" value="Unassembled WGS sequence"/>
</dbReference>